<comment type="caution">
    <text evidence="3">The sequence shown here is derived from an EMBL/GenBank/DDBJ whole genome shotgun (WGS) entry which is preliminary data.</text>
</comment>
<dbReference type="PROSITE" id="PS51406">
    <property type="entry name" value="FIBRINOGEN_C_2"/>
    <property type="match status" value="1"/>
</dbReference>
<accession>A0ABP0GWK0</accession>
<dbReference type="InterPro" id="IPR036056">
    <property type="entry name" value="Fibrinogen-like_C"/>
</dbReference>
<protein>
    <recommendedName>
        <fullName evidence="2">Fibrinogen C-terminal domain-containing protein</fullName>
    </recommendedName>
</protein>
<evidence type="ECO:0000313" key="4">
    <source>
        <dbReference type="Proteomes" id="UP001642483"/>
    </source>
</evidence>
<feature type="domain" description="Fibrinogen C-terminal" evidence="2">
    <location>
        <begin position="97"/>
        <end position="305"/>
    </location>
</feature>
<reference evidence="3 4" key="1">
    <citation type="submission" date="2024-02" db="EMBL/GenBank/DDBJ databases">
        <authorList>
            <person name="Daric V."/>
            <person name="Darras S."/>
        </authorList>
    </citation>
    <scope>NUCLEOTIDE SEQUENCE [LARGE SCALE GENOMIC DNA]</scope>
</reference>
<dbReference type="EMBL" id="CAWYQH010000141">
    <property type="protein sequence ID" value="CAK8694635.1"/>
    <property type="molecule type" value="Genomic_DNA"/>
</dbReference>
<dbReference type="Gene3D" id="3.90.215.10">
    <property type="entry name" value="Gamma Fibrinogen, chain A, domain 1"/>
    <property type="match status" value="1"/>
</dbReference>
<dbReference type="Pfam" id="PF00147">
    <property type="entry name" value="Fibrinogen_C"/>
    <property type="match status" value="1"/>
</dbReference>
<organism evidence="3 4">
    <name type="scientific">Clavelina lepadiformis</name>
    <name type="common">Light-bulb sea squirt</name>
    <name type="synonym">Ascidia lepadiformis</name>
    <dbReference type="NCBI Taxonomy" id="159417"/>
    <lineage>
        <taxon>Eukaryota</taxon>
        <taxon>Metazoa</taxon>
        <taxon>Chordata</taxon>
        <taxon>Tunicata</taxon>
        <taxon>Ascidiacea</taxon>
        <taxon>Aplousobranchia</taxon>
        <taxon>Clavelinidae</taxon>
        <taxon>Clavelina</taxon>
    </lineage>
</organism>
<proteinExistence type="predicted"/>
<keyword evidence="4" id="KW-1185">Reference proteome</keyword>
<evidence type="ECO:0000313" key="3">
    <source>
        <dbReference type="EMBL" id="CAK8694635.1"/>
    </source>
</evidence>
<dbReference type="SUPFAM" id="SSF56496">
    <property type="entry name" value="Fibrinogen C-terminal domain-like"/>
    <property type="match status" value="1"/>
</dbReference>
<feature type="region of interest" description="Disordered" evidence="1">
    <location>
        <begin position="43"/>
        <end position="71"/>
    </location>
</feature>
<sequence>MTSSKPPRIAMLSGRCSRPSGVLFSNNSLSTCNQIITVCDESATGTGTRKGDKGDVGAPGKSGNKGSKGDVGPIGLQGASCSLGSLGSELLDKLAELESRIAPSSCSTSARSGRVVLSSGEEAVCDEGWTVFQRRLDGSVDFNQNWNMYRRGFGNMNGEFWLGLDRIYGLTKYKGCRLKIDLWDFEDNYAYAEYSSFSVADELNGFRLHVSGYNGTAGDSMGENGASNDGMQFSTKDRDQDVWSGGNCAVHTNGPFGGWWFRECGYSLLNSGWGRSTGTWSNIIWYHWKGDKEALKATTMKLRCD</sequence>
<dbReference type="InterPro" id="IPR014716">
    <property type="entry name" value="Fibrinogen_a/b/g_C_1"/>
</dbReference>
<dbReference type="CDD" id="cd00087">
    <property type="entry name" value="FReD"/>
    <property type="match status" value="1"/>
</dbReference>
<dbReference type="InterPro" id="IPR002181">
    <property type="entry name" value="Fibrinogen_a/b/g_C_dom"/>
</dbReference>
<evidence type="ECO:0000259" key="2">
    <source>
        <dbReference type="PROSITE" id="PS51406"/>
    </source>
</evidence>
<evidence type="ECO:0000256" key="1">
    <source>
        <dbReference type="SAM" id="MobiDB-lite"/>
    </source>
</evidence>
<gene>
    <name evidence="3" type="ORF">CVLEPA_LOCUS27989</name>
</gene>
<dbReference type="InterPro" id="IPR050373">
    <property type="entry name" value="Fibrinogen_C-term_domain"/>
</dbReference>
<dbReference type="SMART" id="SM00186">
    <property type="entry name" value="FBG"/>
    <property type="match status" value="1"/>
</dbReference>
<name>A0ABP0GWK0_CLALP</name>
<dbReference type="Proteomes" id="UP001642483">
    <property type="component" value="Unassembled WGS sequence"/>
</dbReference>
<dbReference type="PANTHER" id="PTHR19143">
    <property type="entry name" value="FIBRINOGEN/TENASCIN/ANGIOPOEITIN"/>
    <property type="match status" value="1"/>
</dbReference>